<dbReference type="RefSeq" id="WP_173178975.1">
    <property type="nucleotide sequence ID" value="NZ_AP021876.1"/>
</dbReference>
<dbReference type="EMBL" id="AP021876">
    <property type="protein sequence ID" value="BBO85750.1"/>
    <property type="molecule type" value="Genomic_DNA"/>
</dbReference>
<evidence type="ECO:0000256" key="1">
    <source>
        <dbReference type="SAM" id="MobiDB-lite"/>
    </source>
</evidence>
<evidence type="ECO:0000313" key="18">
    <source>
        <dbReference type="EMBL" id="BBO85877.1"/>
    </source>
</evidence>
<dbReference type="Proteomes" id="UP000425960">
    <property type="component" value="Chromosome"/>
</dbReference>
<dbReference type="PANTHER" id="PTHR35004:SF6">
    <property type="entry name" value="TRANSPOSASE"/>
    <property type="match status" value="1"/>
</dbReference>
<dbReference type="KEGG" id="dov:DSCO28_38810"/>
<name>A0A5K7ZIS4_9BACT</name>
<dbReference type="EMBL" id="AP021876">
    <property type="protein sequence ID" value="BBO86171.1"/>
    <property type="molecule type" value="Genomic_DNA"/>
</dbReference>
<evidence type="ECO:0000313" key="7">
    <source>
        <dbReference type="EMBL" id="BBO80906.1"/>
    </source>
</evidence>
<accession>A0A5K7ZIS4</accession>
<dbReference type="EMBL" id="AP021876">
    <property type="protein sequence ID" value="BBO79760.1"/>
    <property type="molecule type" value="Genomic_DNA"/>
</dbReference>
<dbReference type="SUPFAM" id="SSF53098">
    <property type="entry name" value="Ribonuclease H-like"/>
    <property type="match status" value="1"/>
</dbReference>
<evidence type="ECO:0000313" key="19">
    <source>
        <dbReference type="EMBL" id="BBO86126.1"/>
    </source>
</evidence>
<dbReference type="KEGG" id="dov:DSCO28_67050"/>
<dbReference type="KEGG" id="dov:DSCO28_54620"/>
<dbReference type="KEGG" id="dov:DSCO28_57670"/>
<dbReference type="KEGG" id="dov:DSCO28_70020"/>
<dbReference type="EMBL" id="AP021876">
    <property type="protein sequence ID" value="BBO86165.1"/>
    <property type="molecule type" value="Genomic_DNA"/>
</dbReference>
<dbReference type="KEGG" id="dov:DSCO28_39410"/>
<dbReference type="EMBL" id="AP021876">
    <property type="protein sequence ID" value="BBO85877.1"/>
    <property type="molecule type" value="Genomic_DNA"/>
</dbReference>
<dbReference type="EMBL" id="AP021876">
    <property type="protein sequence ID" value="BBO83315.1"/>
    <property type="molecule type" value="Genomic_DNA"/>
</dbReference>
<dbReference type="KEGG" id="dov:DSCO28_64430"/>
<dbReference type="Gene3D" id="3.30.420.10">
    <property type="entry name" value="Ribonuclease H-like superfamily/Ribonuclease H"/>
    <property type="match status" value="1"/>
</dbReference>
<dbReference type="KEGG" id="dov:DSCO28_63160"/>
<evidence type="ECO:0000313" key="15">
    <source>
        <dbReference type="EMBL" id="BBO85041.1"/>
    </source>
</evidence>
<dbReference type="EMBL" id="AP021876">
    <property type="protein sequence ID" value="BBO85041.1"/>
    <property type="molecule type" value="Genomic_DNA"/>
</dbReference>
<dbReference type="KEGG" id="dov:DSCO28_67310"/>
<feature type="region of interest" description="Disordered" evidence="1">
    <location>
        <begin position="401"/>
        <end position="432"/>
    </location>
</feature>
<evidence type="ECO:0000313" key="9">
    <source>
        <dbReference type="EMBL" id="BBO81859.1"/>
    </source>
</evidence>
<evidence type="ECO:0000313" key="12">
    <source>
        <dbReference type="EMBL" id="BBO83375.1"/>
    </source>
</evidence>
<dbReference type="EMBL" id="AP021876">
    <property type="protein sequence ID" value="BBO80906.1"/>
    <property type="molecule type" value="Genomic_DNA"/>
</dbReference>
<feature type="compositionally biased region" description="Basic and acidic residues" evidence="1">
    <location>
        <begin position="402"/>
        <end position="422"/>
    </location>
</feature>
<evidence type="ECO:0000313" key="5">
    <source>
        <dbReference type="EMBL" id="BBO80442.1"/>
    </source>
</evidence>
<dbReference type="EMBL" id="AP021876">
    <property type="protein sequence ID" value="BBO86139.1"/>
    <property type="molecule type" value="Genomic_DNA"/>
</dbReference>
<evidence type="ECO:0000313" key="6">
    <source>
        <dbReference type="EMBL" id="BBO80854.1"/>
    </source>
</evidence>
<dbReference type="KEGG" id="dov:DSCO28_66920"/>
<dbReference type="EMBL" id="AP021876">
    <property type="protein sequence ID" value="BBO83375.1"/>
    <property type="molecule type" value="Genomic_DNA"/>
</dbReference>
<evidence type="ECO:0000313" key="14">
    <source>
        <dbReference type="EMBL" id="BBO85007.1"/>
    </source>
</evidence>
<evidence type="ECO:0000313" key="23">
    <source>
        <dbReference type="EMBL" id="BBO86436.1"/>
    </source>
</evidence>
<dbReference type="InterPro" id="IPR001584">
    <property type="entry name" value="Integrase_cat-core"/>
</dbReference>
<dbReference type="EMBL" id="AP021876">
    <property type="protein sequence ID" value="BBO79624.1"/>
    <property type="molecule type" value="Genomic_DNA"/>
</dbReference>
<dbReference type="EMBL" id="AP021876">
    <property type="protein sequence ID" value="BBO82702.1"/>
    <property type="molecule type" value="Genomic_DNA"/>
</dbReference>
<dbReference type="PROSITE" id="PS50994">
    <property type="entry name" value="INTEGRASE"/>
    <property type="match status" value="1"/>
</dbReference>
<evidence type="ECO:0000313" key="13">
    <source>
        <dbReference type="EMBL" id="BBO84896.1"/>
    </source>
</evidence>
<dbReference type="KEGG" id="dov:DSCO28_10080"/>
<dbReference type="AlphaFoldDB" id="A0A5K7ZIS4"/>
<dbReference type="KEGG" id="dov:DSCO28_01900"/>
<gene>
    <name evidence="3" type="ORF">DSCO28_01900</name>
    <name evidence="4" type="ORF">DSCO28_03260</name>
    <name evidence="5" type="ORF">DSCO28_10080</name>
    <name evidence="6" type="ORF">DSCO28_14200</name>
    <name evidence="7" type="ORF">DSCO28_14720</name>
    <name evidence="8" type="ORF">DSCO28_18350</name>
    <name evidence="9" type="ORF">DSCO28_24250</name>
    <name evidence="10" type="ORF">DSCO28_32680</name>
    <name evidence="11" type="ORF">DSCO28_38810</name>
    <name evidence="12" type="ORF">DSCO28_39410</name>
    <name evidence="13" type="ORF">DSCO28_54620</name>
    <name evidence="14" type="ORF">DSCO28_55730</name>
    <name evidence="15" type="ORF">DSCO28_56070</name>
    <name evidence="16" type="ORF">DSCO28_57670</name>
    <name evidence="17" type="ORF">DSCO28_63160</name>
    <name evidence="18" type="ORF">DSCO28_64430</name>
    <name evidence="19" type="ORF">DSCO28_66920</name>
    <name evidence="20" type="ORF">DSCO28_67050</name>
    <name evidence="21" type="ORF">DSCO28_67310</name>
    <name evidence="22" type="ORF">DSCO28_67370</name>
    <name evidence="23" type="ORF">DSCO28_70020</name>
</gene>
<dbReference type="EMBL" id="AP021876">
    <property type="protein sequence ID" value="BBO81269.1"/>
    <property type="molecule type" value="Genomic_DNA"/>
</dbReference>
<dbReference type="GO" id="GO:0003676">
    <property type="term" value="F:nucleic acid binding"/>
    <property type="evidence" value="ECO:0007669"/>
    <property type="project" value="InterPro"/>
</dbReference>
<dbReference type="PANTHER" id="PTHR35004">
    <property type="entry name" value="TRANSPOSASE RV3428C-RELATED"/>
    <property type="match status" value="1"/>
</dbReference>
<evidence type="ECO:0000313" key="17">
    <source>
        <dbReference type="EMBL" id="BBO85750.1"/>
    </source>
</evidence>
<dbReference type="KEGG" id="dov:DSCO28_32680"/>
<dbReference type="KEGG" id="dov:DSCO28_56070"/>
<dbReference type="InterPro" id="IPR036397">
    <property type="entry name" value="RNaseH_sf"/>
</dbReference>
<evidence type="ECO:0000313" key="21">
    <source>
        <dbReference type="EMBL" id="BBO86165.1"/>
    </source>
</evidence>
<dbReference type="EMBL" id="AP021876">
    <property type="protein sequence ID" value="BBO85007.1"/>
    <property type="molecule type" value="Genomic_DNA"/>
</dbReference>
<evidence type="ECO:0000313" key="10">
    <source>
        <dbReference type="EMBL" id="BBO82702.1"/>
    </source>
</evidence>
<dbReference type="KEGG" id="dov:DSCO28_55730"/>
<dbReference type="EMBL" id="AP021876">
    <property type="protein sequence ID" value="BBO80442.1"/>
    <property type="molecule type" value="Genomic_DNA"/>
</dbReference>
<dbReference type="KEGG" id="dov:DSCO28_03260"/>
<evidence type="ECO:0000313" key="20">
    <source>
        <dbReference type="EMBL" id="BBO86139.1"/>
    </source>
</evidence>
<dbReference type="KEGG" id="dov:DSCO28_18350"/>
<proteinExistence type="predicted"/>
<dbReference type="KEGG" id="dov:DSCO28_67370"/>
<dbReference type="KEGG" id="dov:DSCO28_14720"/>
<evidence type="ECO:0000313" key="4">
    <source>
        <dbReference type="EMBL" id="BBO79760.1"/>
    </source>
</evidence>
<dbReference type="EMBL" id="AP021876">
    <property type="protein sequence ID" value="BBO85201.1"/>
    <property type="molecule type" value="Genomic_DNA"/>
</dbReference>
<dbReference type="EMBL" id="AP021876">
    <property type="protein sequence ID" value="BBO80854.1"/>
    <property type="molecule type" value="Genomic_DNA"/>
</dbReference>
<dbReference type="InterPro" id="IPR012337">
    <property type="entry name" value="RNaseH-like_sf"/>
</dbReference>
<dbReference type="EMBL" id="AP021876">
    <property type="protein sequence ID" value="BBO84896.1"/>
    <property type="molecule type" value="Genomic_DNA"/>
</dbReference>
<dbReference type="KEGG" id="dov:DSCO28_24250"/>
<reference evidence="7 24" key="1">
    <citation type="submission" date="2019-11" db="EMBL/GenBank/DDBJ databases">
        <title>Comparative genomics of hydrocarbon-degrading Desulfosarcina strains.</title>
        <authorList>
            <person name="Watanabe M."/>
            <person name="Kojima H."/>
            <person name="Fukui M."/>
        </authorList>
    </citation>
    <scope>NUCLEOTIDE SEQUENCE [LARGE SCALE GENOMIC DNA]</scope>
    <source>
        <strain evidence="7 24">28bB2T</strain>
    </source>
</reference>
<feature type="domain" description="Integrase catalytic" evidence="2">
    <location>
        <begin position="148"/>
        <end position="328"/>
    </location>
</feature>
<evidence type="ECO:0000313" key="16">
    <source>
        <dbReference type="EMBL" id="BBO85201.1"/>
    </source>
</evidence>
<evidence type="ECO:0000313" key="3">
    <source>
        <dbReference type="EMBL" id="BBO79624.1"/>
    </source>
</evidence>
<evidence type="ECO:0000313" key="8">
    <source>
        <dbReference type="EMBL" id="BBO81269.1"/>
    </source>
</evidence>
<evidence type="ECO:0000259" key="2">
    <source>
        <dbReference type="PROSITE" id="PS50994"/>
    </source>
</evidence>
<organism evidence="7 24">
    <name type="scientific">Desulfosarcina ovata subsp. sediminis</name>
    <dbReference type="NCBI Taxonomy" id="885957"/>
    <lineage>
        <taxon>Bacteria</taxon>
        <taxon>Pseudomonadati</taxon>
        <taxon>Thermodesulfobacteriota</taxon>
        <taxon>Desulfobacteria</taxon>
        <taxon>Desulfobacterales</taxon>
        <taxon>Desulfosarcinaceae</taxon>
        <taxon>Desulfosarcina</taxon>
    </lineage>
</organism>
<sequence>MQNAQSPPSEPSFEALFRYQVLSQVFVRERNGQVRSKAVKAVALLDHFGADNTLRRVSRRSIYRWLAAFEEQGFTGLSPAKRAPVKDSLVLSRPLIDFFKSQKTDDPLTSVPELIRRAKINGLIGPDMSINRVTVWRALQRMGIDTRRRKTPKHRDSRRFAFAHRMQMGLCDGKHFRAGAARLRRVALFFLDDSSRMGLQVVVGTSETAKLFLRGVHETTLEYGLMDALFVDNGSGFIAHDAIDVLRKLGILFIHGTAGYPEGRGKIERFNRTAGDQILRLLDGNPQVDPSCGALELRLRHYLRQQYNLTPHESLAQKTPWSCFGDDEKPLRFAEDQQRLRQAFVLHTQRRVSNDNVVSLDGIAYEVIRGYAGTRLTLHRNTLDGSVAMVHQGRLVRLSPLEPHKNARDKRTSHVPDKEDTQRIWPPSSAQMAFDRDMRPVIDLDGGFVSPPKDDPEGDAS</sequence>
<evidence type="ECO:0000313" key="22">
    <source>
        <dbReference type="EMBL" id="BBO86171.1"/>
    </source>
</evidence>
<dbReference type="KEGG" id="dov:DSCO28_14200"/>
<evidence type="ECO:0000313" key="24">
    <source>
        <dbReference type="Proteomes" id="UP000425960"/>
    </source>
</evidence>
<dbReference type="EMBL" id="AP021876">
    <property type="protein sequence ID" value="BBO81859.1"/>
    <property type="molecule type" value="Genomic_DNA"/>
</dbReference>
<dbReference type="EMBL" id="AP021876">
    <property type="protein sequence ID" value="BBO86436.1"/>
    <property type="molecule type" value="Genomic_DNA"/>
</dbReference>
<evidence type="ECO:0000313" key="11">
    <source>
        <dbReference type="EMBL" id="BBO83315.1"/>
    </source>
</evidence>
<protein>
    <submittedName>
        <fullName evidence="7">Transposase</fullName>
    </submittedName>
</protein>
<dbReference type="EMBL" id="AP021876">
    <property type="protein sequence ID" value="BBO86126.1"/>
    <property type="molecule type" value="Genomic_DNA"/>
</dbReference>
<dbReference type="GO" id="GO:0015074">
    <property type="term" value="P:DNA integration"/>
    <property type="evidence" value="ECO:0007669"/>
    <property type="project" value="InterPro"/>
</dbReference>